<accession>T1D6Y5</accession>
<protein>
    <submittedName>
        <fullName evidence="4">Tyrosine decarboxylase</fullName>
    </submittedName>
</protein>
<evidence type="ECO:0000256" key="3">
    <source>
        <dbReference type="ARBA" id="ARBA00023239"/>
    </source>
</evidence>
<reference evidence="4" key="1">
    <citation type="submission" date="2013-08" db="EMBL/GenBank/DDBJ databases">
        <authorList>
            <person name="Mendez C."/>
            <person name="Richter M."/>
            <person name="Ferrer M."/>
            <person name="Sanchez J."/>
        </authorList>
    </citation>
    <scope>NUCLEOTIDE SEQUENCE</scope>
</reference>
<dbReference type="InterPro" id="IPR002129">
    <property type="entry name" value="PyrdxlP-dep_de-COase"/>
</dbReference>
<sequence>VELLRDHIYWRRNFHPDDPPPIPAFAQQDAAYIDFVSRLRHELQLLTARLKRSTPLSSPRYMGHMVSDPLLPGLLAQMVTIPYNPNNISSDSAAGTIDLEIDVGLQLARMLGFPHDESAPNCAFGHLTSGGTVANYESLWVLRALKYLPLAVRAAAEACGIRISFNGRPLQACEDWTLLNLSVDEVIAFAETISNQIQADAGQRYRFLDALESCRIDALGSVDFHRVHKDLAPPVILVAQTAHYSWRKACKLLGLGQNNLLRIPTVGMRMDLGALDQALNSCAEKRVPILAVVGILGTTEYGTLDPIHEIVHLRSAWAQRGLGFAIHVDAAWGGYL</sequence>
<evidence type="ECO:0000256" key="1">
    <source>
        <dbReference type="ARBA" id="ARBA00001933"/>
    </source>
</evidence>
<proteinExistence type="predicted"/>
<organism evidence="4">
    <name type="scientific">mine drainage metagenome</name>
    <dbReference type="NCBI Taxonomy" id="410659"/>
    <lineage>
        <taxon>unclassified sequences</taxon>
        <taxon>metagenomes</taxon>
        <taxon>ecological metagenomes</taxon>
    </lineage>
</organism>
<dbReference type="InterPro" id="IPR015424">
    <property type="entry name" value="PyrdxlP-dep_Trfase"/>
</dbReference>
<dbReference type="GO" id="GO:0019752">
    <property type="term" value="P:carboxylic acid metabolic process"/>
    <property type="evidence" value="ECO:0007669"/>
    <property type="project" value="InterPro"/>
</dbReference>
<gene>
    <name evidence="4" type="ORF">B1A_03072</name>
</gene>
<keyword evidence="3" id="KW-0456">Lyase</keyword>
<dbReference type="GO" id="GO:0030170">
    <property type="term" value="F:pyridoxal phosphate binding"/>
    <property type="evidence" value="ECO:0007669"/>
    <property type="project" value="InterPro"/>
</dbReference>
<feature type="non-terminal residue" evidence="4">
    <location>
        <position position="1"/>
    </location>
</feature>
<dbReference type="PANTHER" id="PTHR42735">
    <property type="match status" value="1"/>
</dbReference>
<dbReference type="Pfam" id="PF00282">
    <property type="entry name" value="Pyridoxal_deC"/>
    <property type="match status" value="1"/>
</dbReference>
<dbReference type="InterPro" id="IPR050477">
    <property type="entry name" value="GrpII_AminoAcid_Decarb"/>
</dbReference>
<feature type="non-terminal residue" evidence="4">
    <location>
        <position position="336"/>
    </location>
</feature>
<keyword evidence="2" id="KW-0663">Pyridoxal phosphate</keyword>
<dbReference type="GO" id="GO:0016830">
    <property type="term" value="F:carbon-carbon lyase activity"/>
    <property type="evidence" value="ECO:0007669"/>
    <property type="project" value="InterPro"/>
</dbReference>
<dbReference type="EMBL" id="AUZX01002256">
    <property type="protein sequence ID" value="EQD77199.1"/>
    <property type="molecule type" value="Genomic_DNA"/>
</dbReference>
<reference evidence="4" key="2">
    <citation type="journal article" date="2014" name="ISME J.">
        <title>Microbial stratification in low pH oxic and suboxic macroscopic growths along an acid mine drainage.</title>
        <authorList>
            <person name="Mendez-Garcia C."/>
            <person name="Mesa V."/>
            <person name="Sprenger R.R."/>
            <person name="Richter M."/>
            <person name="Diez M.S."/>
            <person name="Solano J."/>
            <person name="Bargiela R."/>
            <person name="Golyshina O.V."/>
            <person name="Manteca A."/>
            <person name="Ramos J.L."/>
            <person name="Gallego J.R."/>
            <person name="Llorente I."/>
            <person name="Martins Dos Santos V.A."/>
            <person name="Jensen O.N."/>
            <person name="Pelaez A.I."/>
            <person name="Sanchez J."/>
            <person name="Ferrer M."/>
        </authorList>
    </citation>
    <scope>NUCLEOTIDE SEQUENCE</scope>
</reference>
<evidence type="ECO:0000313" key="4">
    <source>
        <dbReference type="EMBL" id="EQD77199.1"/>
    </source>
</evidence>
<comment type="caution">
    <text evidence="4">The sequence shown here is derived from an EMBL/GenBank/DDBJ whole genome shotgun (WGS) entry which is preliminary data.</text>
</comment>
<name>T1D6Y5_9ZZZZ</name>
<dbReference type="AlphaFoldDB" id="T1D6Y5"/>
<dbReference type="PANTHER" id="PTHR42735:SF4">
    <property type="entry name" value="PYRIDOXAL PHOSPHATE-DEPENDENT DECARBOXYLASE FAMILY PROTEIN"/>
    <property type="match status" value="1"/>
</dbReference>
<dbReference type="Gene3D" id="3.40.640.10">
    <property type="entry name" value="Type I PLP-dependent aspartate aminotransferase-like (Major domain)"/>
    <property type="match status" value="1"/>
</dbReference>
<comment type="cofactor">
    <cofactor evidence="1">
        <name>pyridoxal 5'-phosphate</name>
        <dbReference type="ChEBI" id="CHEBI:597326"/>
    </cofactor>
</comment>
<dbReference type="InterPro" id="IPR015421">
    <property type="entry name" value="PyrdxlP-dep_Trfase_major"/>
</dbReference>
<evidence type="ECO:0000256" key="2">
    <source>
        <dbReference type="ARBA" id="ARBA00022898"/>
    </source>
</evidence>
<dbReference type="SUPFAM" id="SSF53383">
    <property type="entry name" value="PLP-dependent transferases"/>
    <property type="match status" value="1"/>
</dbReference>